<feature type="transmembrane region" description="Helical" evidence="6">
    <location>
        <begin position="289"/>
        <end position="309"/>
    </location>
</feature>
<gene>
    <name evidence="7" type="ORF">NCTC11009_02459</name>
</gene>
<keyword evidence="4 6" id="KW-1133">Transmembrane helix</keyword>
<evidence type="ECO:0000256" key="4">
    <source>
        <dbReference type="ARBA" id="ARBA00022989"/>
    </source>
</evidence>
<dbReference type="PANTHER" id="PTHR43652">
    <property type="entry name" value="BASIC AMINO ACID ANTIPORTER YFCC-RELATED"/>
    <property type="match status" value="1"/>
</dbReference>
<dbReference type="Pfam" id="PF03606">
    <property type="entry name" value="DcuC"/>
    <property type="match status" value="1"/>
</dbReference>
<accession>A0A2X1UQ22</accession>
<evidence type="ECO:0000256" key="3">
    <source>
        <dbReference type="ARBA" id="ARBA00022692"/>
    </source>
</evidence>
<feature type="transmembrane region" description="Helical" evidence="6">
    <location>
        <begin position="75"/>
        <end position="97"/>
    </location>
</feature>
<evidence type="ECO:0000256" key="5">
    <source>
        <dbReference type="ARBA" id="ARBA00023136"/>
    </source>
</evidence>
<dbReference type="InterPro" id="IPR051679">
    <property type="entry name" value="DASS-Related_Transporters"/>
</dbReference>
<feature type="transmembrane region" description="Helical" evidence="6">
    <location>
        <begin position="321"/>
        <end position="342"/>
    </location>
</feature>
<dbReference type="EMBL" id="UATH01000001">
    <property type="protein sequence ID" value="SPY09202.1"/>
    <property type="molecule type" value="Genomic_DNA"/>
</dbReference>
<proteinExistence type="predicted"/>
<keyword evidence="2" id="KW-1003">Cell membrane</keyword>
<feature type="transmembrane region" description="Helical" evidence="6">
    <location>
        <begin position="412"/>
        <end position="436"/>
    </location>
</feature>
<feature type="transmembrane region" description="Helical" evidence="6">
    <location>
        <begin position="266"/>
        <end position="283"/>
    </location>
</feature>
<feature type="transmembrane region" description="Helical" evidence="6">
    <location>
        <begin position="200"/>
        <end position="223"/>
    </location>
</feature>
<keyword evidence="3 6" id="KW-0812">Transmembrane</keyword>
<dbReference type="RefSeq" id="WP_113062971.1">
    <property type="nucleotide sequence ID" value="NZ_UATH01000001.1"/>
</dbReference>
<evidence type="ECO:0000313" key="8">
    <source>
        <dbReference type="Proteomes" id="UP000250242"/>
    </source>
</evidence>
<feature type="transmembrane region" description="Helical" evidence="6">
    <location>
        <begin position="448"/>
        <end position="469"/>
    </location>
</feature>
<evidence type="ECO:0000256" key="1">
    <source>
        <dbReference type="ARBA" id="ARBA00004651"/>
    </source>
</evidence>
<evidence type="ECO:0000256" key="2">
    <source>
        <dbReference type="ARBA" id="ARBA00022475"/>
    </source>
</evidence>
<protein>
    <submittedName>
        <fullName evidence="7">p-aminobenzoyl-glutamate transporter</fullName>
    </submittedName>
</protein>
<dbReference type="PANTHER" id="PTHR43652:SF2">
    <property type="entry name" value="BASIC AMINO ACID ANTIPORTER YFCC-RELATED"/>
    <property type="match status" value="1"/>
</dbReference>
<feature type="transmembrane region" description="Helical" evidence="6">
    <location>
        <begin position="17"/>
        <end position="35"/>
    </location>
</feature>
<dbReference type="AlphaFoldDB" id="A0A2X1UQ22"/>
<dbReference type="Proteomes" id="UP000250242">
    <property type="component" value="Unassembled WGS sequence"/>
</dbReference>
<name>A0A2X1UQ22_9BURK</name>
<feature type="transmembrane region" description="Helical" evidence="6">
    <location>
        <begin position="158"/>
        <end position="180"/>
    </location>
</feature>
<evidence type="ECO:0000313" key="7">
    <source>
        <dbReference type="EMBL" id="SPY09202.1"/>
    </source>
</evidence>
<evidence type="ECO:0000256" key="6">
    <source>
        <dbReference type="SAM" id="Phobius"/>
    </source>
</evidence>
<dbReference type="GO" id="GO:0005886">
    <property type="term" value="C:plasma membrane"/>
    <property type="evidence" value="ECO:0007669"/>
    <property type="project" value="UniProtKB-SubCell"/>
</dbReference>
<comment type="subcellular location">
    <subcellularLocation>
        <location evidence="1">Cell membrane</location>
        <topology evidence="1">Multi-pass membrane protein</topology>
    </subcellularLocation>
</comment>
<dbReference type="InterPro" id="IPR018385">
    <property type="entry name" value="C4_dicarb_anaerob_car-like"/>
</dbReference>
<sequence length="475" mass="51318">MTEHKTKKSLKMAMPDAFIIIFAILVLAAIATYIIPAGSYEREVVDKITRVVPNSYALTEANPANLLFIFKSIQLGMIQTASIIFLILIIGGIVHVIESTGAINAGINQLIIKTKGNDRLLIASVAGLFGVLASMGLSANVVIAFIPIGITLARSLKLDAITGVATIYLGYYAGMIAGIFDPTILGLAQTIAELPLFSGMPLRVVIFIALISIVIIYTTRYAAKIKKSPELSKMGAFPFGEEDDPELVAEAEKLQLDTNFTLTHKLVFFTFIAFIGFFIWGAFEYRWGVNDLVAIFLMMGVVIALIARISPNEFIRRFIKGAQSLVYGALVVGLARAIIVVLSEGNVMDTIVYAALVPLEATSQFLGAQLLFVFNMLFNLLVTSGSGQAAIVMPIMVPIVDILGITRQTGALAFMLGDGFTNIITPTSGVLMAVLAVGKVKWIDWVRFAFPLLLMWIVVGVIAVGYATLTDYGPF</sequence>
<organism evidence="7 8">
    <name type="scientific">Oligella urethralis</name>
    <dbReference type="NCBI Taxonomy" id="90245"/>
    <lineage>
        <taxon>Bacteria</taxon>
        <taxon>Pseudomonadati</taxon>
        <taxon>Pseudomonadota</taxon>
        <taxon>Betaproteobacteria</taxon>
        <taxon>Burkholderiales</taxon>
        <taxon>Alcaligenaceae</taxon>
        <taxon>Oligella</taxon>
    </lineage>
</organism>
<keyword evidence="5 6" id="KW-0472">Membrane</keyword>
<reference evidence="7 8" key="1">
    <citation type="submission" date="2018-06" db="EMBL/GenBank/DDBJ databases">
        <authorList>
            <consortium name="Pathogen Informatics"/>
            <person name="Doyle S."/>
        </authorList>
    </citation>
    <scope>NUCLEOTIDE SEQUENCE [LARGE SCALE GENOMIC DNA]</scope>
    <source>
        <strain evidence="7 8">NCTC11009</strain>
    </source>
</reference>
<feature type="transmembrane region" description="Helical" evidence="6">
    <location>
        <begin position="120"/>
        <end position="146"/>
    </location>
</feature>